<feature type="domain" description="Histidine kinase" evidence="5">
    <location>
        <begin position="207"/>
        <end position="422"/>
    </location>
</feature>
<dbReference type="Pfam" id="PF00072">
    <property type="entry name" value="Response_reg"/>
    <property type="match status" value="1"/>
</dbReference>
<dbReference type="EMBL" id="WWCT01000021">
    <property type="protein sequence ID" value="MYN29191.1"/>
    <property type="molecule type" value="Genomic_DNA"/>
</dbReference>
<dbReference type="PRINTS" id="PR00344">
    <property type="entry name" value="BCTRLSENSOR"/>
</dbReference>
<dbReference type="SMART" id="SM00387">
    <property type="entry name" value="HATPase_c"/>
    <property type="match status" value="1"/>
</dbReference>
<evidence type="ECO:0000259" key="5">
    <source>
        <dbReference type="PROSITE" id="PS50109"/>
    </source>
</evidence>
<dbReference type="InterPro" id="IPR001789">
    <property type="entry name" value="Sig_transdc_resp-reg_receiver"/>
</dbReference>
<evidence type="ECO:0000256" key="4">
    <source>
        <dbReference type="PROSITE-ProRule" id="PRU00169"/>
    </source>
</evidence>
<organism evidence="7 8">
    <name type="scientific">Duganella levis</name>
    <dbReference type="NCBI Taxonomy" id="2692169"/>
    <lineage>
        <taxon>Bacteria</taxon>
        <taxon>Pseudomonadati</taxon>
        <taxon>Pseudomonadota</taxon>
        <taxon>Betaproteobacteria</taxon>
        <taxon>Burkholderiales</taxon>
        <taxon>Oxalobacteraceae</taxon>
        <taxon>Telluria group</taxon>
        <taxon>Duganella</taxon>
    </lineage>
</organism>
<evidence type="ECO:0000313" key="8">
    <source>
        <dbReference type="Proteomes" id="UP000642144"/>
    </source>
</evidence>
<dbReference type="SUPFAM" id="SSF55874">
    <property type="entry name" value="ATPase domain of HSP90 chaperone/DNA topoisomerase II/histidine kinase"/>
    <property type="match status" value="1"/>
</dbReference>
<dbReference type="InterPro" id="IPR004358">
    <property type="entry name" value="Sig_transdc_His_kin-like_C"/>
</dbReference>
<dbReference type="CDD" id="cd00082">
    <property type="entry name" value="HisKA"/>
    <property type="match status" value="1"/>
</dbReference>
<dbReference type="CDD" id="cd00156">
    <property type="entry name" value="REC"/>
    <property type="match status" value="1"/>
</dbReference>
<dbReference type="PANTHER" id="PTHR43065:SF49">
    <property type="entry name" value="HISTIDINE KINASE"/>
    <property type="match status" value="1"/>
</dbReference>
<dbReference type="SUPFAM" id="SSF47384">
    <property type="entry name" value="Homodimeric domain of signal transducing histidine kinase"/>
    <property type="match status" value="1"/>
</dbReference>
<dbReference type="InterPro" id="IPR036097">
    <property type="entry name" value="HisK_dim/P_sf"/>
</dbReference>
<dbReference type="SUPFAM" id="SSF52172">
    <property type="entry name" value="CheY-like"/>
    <property type="match status" value="1"/>
</dbReference>
<evidence type="ECO:0000259" key="6">
    <source>
        <dbReference type="PROSITE" id="PS50110"/>
    </source>
</evidence>
<dbReference type="Gene3D" id="3.30.565.10">
    <property type="entry name" value="Histidine kinase-like ATPase, C-terminal domain"/>
    <property type="match status" value="1"/>
</dbReference>
<dbReference type="EC" id="2.7.13.3" evidence="2"/>
<evidence type="ECO:0000256" key="2">
    <source>
        <dbReference type="ARBA" id="ARBA00012438"/>
    </source>
</evidence>
<sequence length="559" mass="59818">MRRLDPREERVIVLAPRGRDAEVIATVVGRDGVVTEAVADFKQLSQAIIHGAAAAVVAQEALVGQDLVALREWLACQAPWSDFPFVVLLARRLGNEDVAIRAVLATLGNVVVLERPLSVETLGSATASALRARRRQYLSREAFAERLQAAEAVEALNQTLEVRVAERTRALSHANDQITAQVMERERTQQALAQYQKMEALGRLTGGVAHDFNNLLSVIQSSVELISMMSSDESIRTRAKTAKAACQRGAKLTGQLLSFARNQTLDMRSVEIRALFDIVTELATPLLGAGIEIVGDVGDGAERVMGDANQLEMAILNLAINARDAMDGKGRLVLRASRAPAPAALPVGQYVRIEVSDNGPGMSAEVAAKVFEPFFTTKAVGKGTGLGLSQVYGMAQQSGGAAFVRSVEGHGATVEIWLLAATGEVKPGISQLSERLSLAGLKVLVVEDDDLVRAGMVDALMSFGCEVTQARSGTEGLSALHIRRPDLLLTDYLMPGLTGAQLAREARMLFPGLPVLITSGYADMAAIESAVGQHAILRKPFELPELVRAVKHCLVTKQG</sequence>
<dbReference type="Proteomes" id="UP000642144">
    <property type="component" value="Unassembled WGS sequence"/>
</dbReference>
<dbReference type="Gene3D" id="1.10.287.130">
    <property type="match status" value="1"/>
</dbReference>
<gene>
    <name evidence="7" type="ORF">GTP69_22565</name>
</gene>
<dbReference type="Pfam" id="PF00512">
    <property type="entry name" value="HisKA"/>
    <property type="match status" value="1"/>
</dbReference>
<evidence type="ECO:0000313" key="7">
    <source>
        <dbReference type="EMBL" id="MYN29191.1"/>
    </source>
</evidence>
<dbReference type="InterPro" id="IPR005467">
    <property type="entry name" value="His_kinase_dom"/>
</dbReference>
<dbReference type="SMART" id="SM00448">
    <property type="entry name" value="REC"/>
    <property type="match status" value="1"/>
</dbReference>
<dbReference type="InterPro" id="IPR003594">
    <property type="entry name" value="HATPase_dom"/>
</dbReference>
<protein>
    <recommendedName>
        <fullName evidence="2">histidine kinase</fullName>
        <ecNumber evidence="2">2.7.13.3</ecNumber>
    </recommendedName>
</protein>
<proteinExistence type="predicted"/>
<dbReference type="PROSITE" id="PS50110">
    <property type="entry name" value="RESPONSE_REGULATORY"/>
    <property type="match status" value="1"/>
</dbReference>
<dbReference type="Pfam" id="PF02518">
    <property type="entry name" value="HATPase_c"/>
    <property type="match status" value="1"/>
</dbReference>
<keyword evidence="8" id="KW-1185">Reference proteome</keyword>
<comment type="caution">
    <text evidence="7">The sequence shown here is derived from an EMBL/GenBank/DDBJ whole genome shotgun (WGS) entry which is preliminary data.</text>
</comment>
<name>A0ABW9W5K0_9BURK</name>
<evidence type="ECO:0000256" key="1">
    <source>
        <dbReference type="ARBA" id="ARBA00000085"/>
    </source>
</evidence>
<accession>A0ABW9W5K0</accession>
<dbReference type="InterPro" id="IPR003661">
    <property type="entry name" value="HisK_dim/P_dom"/>
</dbReference>
<dbReference type="InterPro" id="IPR036890">
    <property type="entry name" value="HATPase_C_sf"/>
</dbReference>
<dbReference type="PANTHER" id="PTHR43065">
    <property type="entry name" value="SENSOR HISTIDINE KINASE"/>
    <property type="match status" value="1"/>
</dbReference>
<dbReference type="Gene3D" id="3.40.50.2300">
    <property type="match status" value="1"/>
</dbReference>
<feature type="modified residue" description="4-aspartylphosphate" evidence="4">
    <location>
        <position position="491"/>
    </location>
</feature>
<dbReference type="InterPro" id="IPR011006">
    <property type="entry name" value="CheY-like_superfamily"/>
</dbReference>
<feature type="domain" description="Response regulatory" evidence="6">
    <location>
        <begin position="442"/>
        <end position="554"/>
    </location>
</feature>
<evidence type="ECO:0000256" key="3">
    <source>
        <dbReference type="ARBA" id="ARBA00022553"/>
    </source>
</evidence>
<dbReference type="PROSITE" id="PS50109">
    <property type="entry name" value="HIS_KIN"/>
    <property type="match status" value="1"/>
</dbReference>
<dbReference type="SMART" id="SM00388">
    <property type="entry name" value="HisKA"/>
    <property type="match status" value="1"/>
</dbReference>
<reference evidence="7 8" key="1">
    <citation type="submission" date="2019-12" db="EMBL/GenBank/DDBJ databases">
        <title>Novel species isolated from a subtropical stream in China.</title>
        <authorList>
            <person name="Lu H."/>
        </authorList>
    </citation>
    <scope>NUCLEOTIDE SEQUENCE [LARGE SCALE GENOMIC DNA]</scope>
    <source>
        <strain evidence="7 8">CY42W</strain>
    </source>
</reference>
<comment type="catalytic activity">
    <reaction evidence="1">
        <text>ATP + protein L-histidine = ADP + protein N-phospho-L-histidine.</text>
        <dbReference type="EC" id="2.7.13.3"/>
    </reaction>
</comment>
<keyword evidence="3 4" id="KW-0597">Phosphoprotein</keyword>